<dbReference type="InterPro" id="IPR026956">
    <property type="entry name" value="D-ser_dehydrat-like_dom"/>
</dbReference>
<sequence>MNTLNDPQTPFAVVDRARTDRNIARLRAHLHASGVPLRLHVKTSKSLDVAARVFPGGPGPVTVSTLAEAGYFADGGYTDVLYAVGIDPHKLPRVLALRRRGVDLAVLLDSVAQADAVAKASADAGDPVPALIEIDCDGHRGGIGADDPILPEIGRRLADGGAELRGVLAHAGESYFADTPAARREAARHERDTVVRAAGHLRRAGLPCPVVSVGSTPTAHAEADLAGVTEVRAGNYVFFDLVMAGIGVCDVDDLALSVVVTVIGHRPDRGWILTDGGWTATSRDRGTATQRIDQGYGLVTTLDGRVLPDLIMSGASQEHGTLALRPGSTGVLPELPVGTRVRILPNHACATAAQHRRYHVIGGGAAAGAPVVEAHWARHDGW</sequence>
<comment type="similarity">
    <text evidence="1">Belongs to the DSD1 family.</text>
</comment>
<accession>A0AAE3ZIK3</accession>
<dbReference type="GO" id="GO:0036088">
    <property type="term" value="P:D-serine catabolic process"/>
    <property type="evidence" value="ECO:0007669"/>
    <property type="project" value="TreeGrafter"/>
</dbReference>
<evidence type="ECO:0000313" key="4">
    <source>
        <dbReference type="EMBL" id="MDR7320602.1"/>
    </source>
</evidence>
<dbReference type="Proteomes" id="UP001183629">
    <property type="component" value="Unassembled WGS sequence"/>
</dbReference>
<evidence type="ECO:0000256" key="2">
    <source>
        <dbReference type="ARBA" id="ARBA00023239"/>
    </source>
</evidence>
<comment type="caution">
    <text evidence="4">The sequence shown here is derived from an EMBL/GenBank/DDBJ whole genome shotgun (WGS) entry which is preliminary data.</text>
</comment>
<feature type="domain" description="D-serine dehydratase-like" evidence="3">
    <location>
        <begin position="255"/>
        <end position="362"/>
    </location>
</feature>
<dbReference type="InterPro" id="IPR051466">
    <property type="entry name" value="D-amino_acid_metab_enzyme"/>
</dbReference>
<dbReference type="Pfam" id="PF14031">
    <property type="entry name" value="D-ser_dehydrat"/>
    <property type="match status" value="1"/>
</dbReference>
<gene>
    <name evidence="4" type="ORF">J2S44_000852</name>
</gene>
<keyword evidence="2" id="KW-0456">Lyase</keyword>
<reference evidence="4 5" key="1">
    <citation type="submission" date="2023-07" db="EMBL/GenBank/DDBJ databases">
        <title>Sequencing the genomes of 1000 actinobacteria strains.</title>
        <authorList>
            <person name="Klenk H.-P."/>
        </authorList>
    </citation>
    <scope>NUCLEOTIDE SEQUENCE [LARGE SCALE GENOMIC DNA]</scope>
    <source>
        <strain evidence="4 5">DSM 44711</strain>
    </source>
</reference>
<keyword evidence="5" id="KW-1185">Reference proteome</keyword>
<dbReference type="InterPro" id="IPR042208">
    <property type="entry name" value="D-ser_dehydrat-like_sf"/>
</dbReference>
<dbReference type="CDD" id="cd06812">
    <property type="entry name" value="PLPDE_III_DSD_D-TA_like_1"/>
    <property type="match status" value="1"/>
</dbReference>
<evidence type="ECO:0000256" key="1">
    <source>
        <dbReference type="ARBA" id="ARBA00005323"/>
    </source>
</evidence>
<dbReference type="Gene3D" id="2.40.37.20">
    <property type="entry name" value="D-serine dehydratase-like domain"/>
    <property type="match status" value="1"/>
</dbReference>
<dbReference type="InterPro" id="IPR029066">
    <property type="entry name" value="PLP-binding_barrel"/>
</dbReference>
<dbReference type="Gene3D" id="3.20.20.10">
    <property type="entry name" value="Alanine racemase"/>
    <property type="match status" value="1"/>
</dbReference>
<dbReference type="EMBL" id="JAVDYC010000001">
    <property type="protein sequence ID" value="MDR7320602.1"/>
    <property type="molecule type" value="Genomic_DNA"/>
</dbReference>
<evidence type="ECO:0000259" key="3">
    <source>
        <dbReference type="SMART" id="SM01119"/>
    </source>
</evidence>
<dbReference type="RefSeq" id="WP_310409171.1">
    <property type="nucleotide sequence ID" value="NZ_JAVDYC010000001.1"/>
</dbReference>
<dbReference type="PANTHER" id="PTHR28004:SF2">
    <property type="entry name" value="D-SERINE DEHYDRATASE"/>
    <property type="match status" value="1"/>
</dbReference>
<organism evidence="4 5">
    <name type="scientific">Catenuloplanes niger</name>
    <dbReference type="NCBI Taxonomy" id="587534"/>
    <lineage>
        <taxon>Bacteria</taxon>
        <taxon>Bacillati</taxon>
        <taxon>Actinomycetota</taxon>
        <taxon>Actinomycetes</taxon>
        <taxon>Micromonosporales</taxon>
        <taxon>Micromonosporaceae</taxon>
        <taxon>Catenuloplanes</taxon>
    </lineage>
</organism>
<dbReference type="AlphaFoldDB" id="A0AAE3ZIK3"/>
<dbReference type="Pfam" id="PF01168">
    <property type="entry name" value="Ala_racemase_N"/>
    <property type="match status" value="1"/>
</dbReference>
<dbReference type="GO" id="GO:0008721">
    <property type="term" value="F:D-serine ammonia-lyase activity"/>
    <property type="evidence" value="ECO:0007669"/>
    <property type="project" value="TreeGrafter"/>
</dbReference>
<dbReference type="SMART" id="SM01119">
    <property type="entry name" value="D-ser_dehydrat"/>
    <property type="match status" value="1"/>
</dbReference>
<dbReference type="SUPFAM" id="SSF51419">
    <property type="entry name" value="PLP-binding barrel"/>
    <property type="match status" value="1"/>
</dbReference>
<protein>
    <submittedName>
        <fullName evidence="4">D-serine deaminase-like pyridoxal phosphate-dependent protein</fullName>
    </submittedName>
</protein>
<dbReference type="InterPro" id="IPR001608">
    <property type="entry name" value="Ala_racemase_N"/>
</dbReference>
<name>A0AAE3ZIK3_9ACTN</name>
<evidence type="ECO:0000313" key="5">
    <source>
        <dbReference type="Proteomes" id="UP001183629"/>
    </source>
</evidence>
<proteinExistence type="inferred from homology"/>
<dbReference type="PANTHER" id="PTHR28004">
    <property type="entry name" value="ZGC:162816-RELATED"/>
    <property type="match status" value="1"/>
</dbReference>